<sequence length="33" mass="3880">MNDMGEKIYAKQLIQLIQQYNLQLIDNEAQGQK</sequence>
<dbReference type="EMBL" id="VSSQ01017112">
    <property type="protein sequence ID" value="MPM59078.1"/>
    <property type="molecule type" value="Genomic_DNA"/>
</dbReference>
<accession>A0A645B1Y4</accession>
<organism evidence="1">
    <name type="scientific">bioreactor metagenome</name>
    <dbReference type="NCBI Taxonomy" id="1076179"/>
    <lineage>
        <taxon>unclassified sequences</taxon>
        <taxon>metagenomes</taxon>
        <taxon>ecological metagenomes</taxon>
    </lineage>
</organism>
<evidence type="ECO:0000313" key="1">
    <source>
        <dbReference type="EMBL" id="MPM59078.1"/>
    </source>
</evidence>
<name>A0A645B1Y4_9ZZZZ</name>
<proteinExistence type="predicted"/>
<protein>
    <submittedName>
        <fullName evidence="1">Uncharacterized protein</fullName>
    </submittedName>
</protein>
<reference evidence="1" key="1">
    <citation type="submission" date="2019-08" db="EMBL/GenBank/DDBJ databases">
        <authorList>
            <person name="Kucharzyk K."/>
            <person name="Murdoch R.W."/>
            <person name="Higgins S."/>
            <person name="Loffler F."/>
        </authorList>
    </citation>
    <scope>NUCLEOTIDE SEQUENCE</scope>
</reference>
<gene>
    <name evidence="1" type="ORF">SDC9_105916</name>
</gene>
<dbReference type="AlphaFoldDB" id="A0A645B1Y4"/>
<comment type="caution">
    <text evidence="1">The sequence shown here is derived from an EMBL/GenBank/DDBJ whole genome shotgun (WGS) entry which is preliminary data.</text>
</comment>